<gene>
    <name evidence="2" type="ORF">EVAR_63128_1</name>
</gene>
<dbReference type="EMBL" id="BGZK01003221">
    <property type="protein sequence ID" value="GBO98876.1"/>
    <property type="molecule type" value="Genomic_DNA"/>
</dbReference>
<protein>
    <submittedName>
        <fullName evidence="2">Uncharacterized protein</fullName>
    </submittedName>
</protein>
<proteinExistence type="predicted"/>
<name>A0A4C1SBV5_EUMVA</name>
<feature type="region of interest" description="Disordered" evidence="1">
    <location>
        <begin position="50"/>
        <end position="78"/>
    </location>
</feature>
<evidence type="ECO:0000313" key="2">
    <source>
        <dbReference type="EMBL" id="GBO98876.1"/>
    </source>
</evidence>
<reference evidence="2 3" key="1">
    <citation type="journal article" date="2019" name="Commun. Biol.">
        <title>The bagworm genome reveals a unique fibroin gene that provides high tensile strength.</title>
        <authorList>
            <person name="Kono N."/>
            <person name="Nakamura H."/>
            <person name="Ohtoshi R."/>
            <person name="Tomita M."/>
            <person name="Numata K."/>
            <person name="Arakawa K."/>
        </authorList>
    </citation>
    <scope>NUCLEOTIDE SEQUENCE [LARGE SCALE GENOMIC DNA]</scope>
</reference>
<keyword evidence="3" id="KW-1185">Reference proteome</keyword>
<dbReference type="Proteomes" id="UP000299102">
    <property type="component" value="Unassembled WGS sequence"/>
</dbReference>
<accession>A0A4C1SBV5</accession>
<organism evidence="2 3">
    <name type="scientific">Eumeta variegata</name>
    <name type="common">Bagworm moth</name>
    <name type="synonym">Eumeta japonica</name>
    <dbReference type="NCBI Taxonomy" id="151549"/>
    <lineage>
        <taxon>Eukaryota</taxon>
        <taxon>Metazoa</taxon>
        <taxon>Ecdysozoa</taxon>
        <taxon>Arthropoda</taxon>
        <taxon>Hexapoda</taxon>
        <taxon>Insecta</taxon>
        <taxon>Pterygota</taxon>
        <taxon>Neoptera</taxon>
        <taxon>Endopterygota</taxon>
        <taxon>Lepidoptera</taxon>
        <taxon>Glossata</taxon>
        <taxon>Ditrysia</taxon>
        <taxon>Tineoidea</taxon>
        <taxon>Psychidae</taxon>
        <taxon>Oiketicinae</taxon>
        <taxon>Eumeta</taxon>
    </lineage>
</organism>
<feature type="compositionally biased region" description="Basic and acidic residues" evidence="1">
    <location>
        <begin position="65"/>
        <end position="78"/>
    </location>
</feature>
<evidence type="ECO:0000313" key="3">
    <source>
        <dbReference type="Proteomes" id="UP000299102"/>
    </source>
</evidence>
<evidence type="ECO:0000256" key="1">
    <source>
        <dbReference type="SAM" id="MobiDB-lite"/>
    </source>
</evidence>
<comment type="caution">
    <text evidence="2">The sequence shown here is derived from an EMBL/GenBank/DDBJ whole genome shotgun (WGS) entry which is preliminary data.</text>
</comment>
<dbReference type="AlphaFoldDB" id="A0A4C1SBV5"/>
<sequence>MDIRTISGTGTAIEVESDIGISKWLRTSVCELLHHTDDACALGDQARDREGWTGRNYMSPSYSIDSHRDPDSKACLED</sequence>